<gene>
    <name evidence="1" type="ORF">J0895_13070</name>
</gene>
<comment type="caution">
    <text evidence="1">The sequence shown here is derived from an EMBL/GenBank/DDBJ whole genome shotgun (WGS) entry which is preliminary data.</text>
</comment>
<evidence type="ECO:0000313" key="1">
    <source>
        <dbReference type="EMBL" id="MBO0350026.1"/>
    </source>
</evidence>
<organism evidence="1 2">
    <name type="scientific">Phormidium pseudopriestleyi FRX01</name>
    <dbReference type="NCBI Taxonomy" id="1759528"/>
    <lineage>
        <taxon>Bacteria</taxon>
        <taxon>Bacillati</taxon>
        <taxon>Cyanobacteriota</taxon>
        <taxon>Cyanophyceae</taxon>
        <taxon>Oscillatoriophycideae</taxon>
        <taxon>Oscillatoriales</taxon>
        <taxon>Oscillatoriaceae</taxon>
        <taxon>Phormidium</taxon>
    </lineage>
</organism>
<sequence length="86" mass="9876">MASPSRRHLLLLQPLDTRWTCSGVVDKQLESKGFWEVKLPEAPGDRHPGQFATGFGYIHQNSQQQTLRMLRHSYDQGESANLFIEH</sequence>
<dbReference type="RefSeq" id="WP_207088527.1">
    <property type="nucleotide sequence ID" value="NZ_JAFLQW010000348.1"/>
</dbReference>
<reference evidence="1 2" key="1">
    <citation type="submission" date="2021-03" db="EMBL/GenBank/DDBJ databases">
        <title>Metabolic Capacity of the Antarctic Cyanobacterium Phormidium pseudopriestleyi that Sustains Oxygenic Photosynthesis in the Presence of Hydrogen Sulfide.</title>
        <authorList>
            <person name="Lumian J.E."/>
            <person name="Jungblut A.D."/>
            <person name="Dillon M.L."/>
            <person name="Hawes I."/>
            <person name="Doran P.T."/>
            <person name="Mackey T.J."/>
            <person name="Dick G.J."/>
            <person name="Grettenberger C.L."/>
            <person name="Sumner D.Y."/>
        </authorList>
    </citation>
    <scope>NUCLEOTIDE SEQUENCE [LARGE SCALE GENOMIC DNA]</scope>
    <source>
        <strain evidence="1 2">FRX01</strain>
    </source>
</reference>
<protein>
    <submittedName>
        <fullName evidence="1">Uncharacterized protein</fullName>
    </submittedName>
</protein>
<evidence type="ECO:0000313" key="2">
    <source>
        <dbReference type="Proteomes" id="UP000664844"/>
    </source>
</evidence>
<accession>A0ABS3FSE1</accession>
<name>A0ABS3FSE1_9CYAN</name>
<keyword evidence="2" id="KW-1185">Reference proteome</keyword>
<dbReference type="Proteomes" id="UP000664844">
    <property type="component" value="Unassembled WGS sequence"/>
</dbReference>
<dbReference type="EMBL" id="JAFLQW010000348">
    <property type="protein sequence ID" value="MBO0350026.1"/>
    <property type="molecule type" value="Genomic_DNA"/>
</dbReference>
<proteinExistence type="predicted"/>